<feature type="transmembrane region" description="Helical" evidence="1">
    <location>
        <begin position="7"/>
        <end position="25"/>
    </location>
</feature>
<protein>
    <recommendedName>
        <fullName evidence="4">ABC transporter permease</fullName>
    </recommendedName>
</protein>
<keyword evidence="1" id="KW-0472">Membrane</keyword>
<evidence type="ECO:0000313" key="3">
    <source>
        <dbReference type="Proteomes" id="UP000253728"/>
    </source>
</evidence>
<accession>A0A336N924</accession>
<organism evidence="2 3">
    <name type="scientific">Aggregatibacter aphrophilus</name>
    <name type="common">Haemophilus aphrophilus</name>
    <dbReference type="NCBI Taxonomy" id="732"/>
    <lineage>
        <taxon>Bacteria</taxon>
        <taxon>Pseudomonadati</taxon>
        <taxon>Pseudomonadota</taxon>
        <taxon>Gammaproteobacteria</taxon>
        <taxon>Pasteurellales</taxon>
        <taxon>Pasteurellaceae</taxon>
        <taxon>Aggregatibacter</taxon>
    </lineage>
</organism>
<dbReference type="AlphaFoldDB" id="A0A336N924"/>
<keyword evidence="1" id="KW-0812">Transmembrane</keyword>
<proteinExistence type="predicted"/>
<name>A0A336N924_AGGAP</name>
<dbReference type="EMBL" id="UFSP01000005">
    <property type="protein sequence ID" value="SSZ30873.1"/>
    <property type="molecule type" value="Genomic_DNA"/>
</dbReference>
<keyword evidence="1" id="KW-1133">Transmembrane helix</keyword>
<gene>
    <name evidence="2" type="ORF">NCTC5908_02714</name>
</gene>
<dbReference type="GeneID" id="49635650"/>
<reference evidence="2 3" key="1">
    <citation type="submission" date="2018-06" db="EMBL/GenBank/DDBJ databases">
        <authorList>
            <consortium name="Pathogen Informatics"/>
            <person name="Doyle S."/>
        </authorList>
    </citation>
    <scope>NUCLEOTIDE SEQUENCE [LARGE SCALE GENOMIC DNA]</scope>
    <source>
        <strain evidence="2 3">NCTC5908</strain>
    </source>
</reference>
<feature type="transmembrane region" description="Helical" evidence="1">
    <location>
        <begin position="65"/>
        <end position="86"/>
    </location>
</feature>
<dbReference type="Proteomes" id="UP000253728">
    <property type="component" value="Unassembled WGS sequence"/>
</dbReference>
<feature type="transmembrane region" description="Helical" evidence="1">
    <location>
        <begin position="37"/>
        <end position="58"/>
    </location>
</feature>
<evidence type="ECO:0008006" key="4">
    <source>
        <dbReference type="Google" id="ProtNLM"/>
    </source>
</evidence>
<evidence type="ECO:0000256" key="1">
    <source>
        <dbReference type="SAM" id="Phobius"/>
    </source>
</evidence>
<sequence>MESKIKLHNAVWASLIINLILNIFAWKDYSNYFDNNILISLVVVPWIVGIISSIAFIYTQKKWALVVLLISFIPFIPAGLLGIWGVTKTMSALNKKIAGID</sequence>
<evidence type="ECO:0000313" key="2">
    <source>
        <dbReference type="EMBL" id="SSZ30873.1"/>
    </source>
</evidence>
<dbReference type="RefSeq" id="WP_032995351.1">
    <property type="nucleotide sequence ID" value="NZ_MAQF01000004.1"/>
</dbReference>